<sequence length="73" mass="8060">MAESATDMGYAYDLSKKRAEANDALRKLPITIESRVIVGMAVTKNAQKLDHFFSLGDEEKMIMVKKLGGVEVV</sequence>
<evidence type="ECO:0000313" key="1">
    <source>
        <dbReference type="EMBL" id="KAI8551578.1"/>
    </source>
</evidence>
<comment type="caution">
    <text evidence="1">The sequence shown here is derived from an EMBL/GenBank/DDBJ whole genome shotgun (WGS) entry which is preliminary data.</text>
</comment>
<organism evidence="1 2">
    <name type="scientific">Rhododendron molle</name>
    <name type="common">Chinese azalea</name>
    <name type="synonym">Azalea mollis</name>
    <dbReference type="NCBI Taxonomy" id="49168"/>
    <lineage>
        <taxon>Eukaryota</taxon>
        <taxon>Viridiplantae</taxon>
        <taxon>Streptophyta</taxon>
        <taxon>Embryophyta</taxon>
        <taxon>Tracheophyta</taxon>
        <taxon>Spermatophyta</taxon>
        <taxon>Magnoliopsida</taxon>
        <taxon>eudicotyledons</taxon>
        <taxon>Gunneridae</taxon>
        <taxon>Pentapetalae</taxon>
        <taxon>asterids</taxon>
        <taxon>Ericales</taxon>
        <taxon>Ericaceae</taxon>
        <taxon>Ericoideae</taxon>
        <taxon>Rhodoreae</taxon>
        <taxon>Rhododendron</taxon>
    </lineage>
</organism>
<evidence type="ECO:0000313" key="2">
    <source>
        <dbReference type="Proteomes" id="UP001062846"/>
    </source>
</evidence>
<gene>
    <name evidence="1" type="ORF">RHMOL_Rhmol06G0196800</name>
</gene>
<reference evidence="1" key="1">
    <citation type="submission" date="2022-02" db="EMBL/GenBank/DDBJ databases">
        <title>Plant Genome Project.</title>
        <authorList>
            <person name="Zhang R.-G."/>
        </authorList>
    </citation>
    <scope>NUCLEOTIDE SEQUENCE</scope>
    <source>
        <strain evidence="1">AT1</strain>
    </source>
</reference>
<dbReference type="Proteomes" id="UP001062846">
    <property type="component" value="Chromosome 6"/>
</dbReference>
<dbReference type="EMBL" id="CM046393">
    <property type="protein sequence ID" value="KAI8551578.1"/>
    <property type="molecule type" value="Genomic_DNA"/>
</dbReference>
<accession>A0ACC0NG63</accession>
<proteinExistence type="predicted"/>
<keyword evidence="2" id="KW-1185">Reference proteome</keyword>
<protein>
    <submittedName>
        <fullName evidence="1">Uncharacterized protein</fullName>
    </submittedName>
</protein>
<name>A0ACC0NG63_RHOML</name>